<sequence>MDEFHAAKATWQRSRYCGATGACVEVAMLDDSTVAMRSSNQPDHCLILSRAEWISFVRGIRDGHSFAMLSMNEAESSGDNAIA</sequence>
<reference evidence="3" key="1">
    <citation type="journal article" date="2019" name="Int. J. Syst. Evol. Microbiol.">
        <title>The Global Catalogue of Microorganisms (GCM) 10K type strain sequencing project: providing services to taxonomists for standard genome sequencing and annotation.</title>
        <authorList>
            <consortium name="The Broad Institute Genomics Platform"/>
            <consortium name="The Broad Institute Genome Sequencing Center for Infectious Disease"/>
            <person name="Wu L."/>
            <person name="Ma J."/>
        </authorList>
    </citation>
    <scope>NUCLEOTIDE SEQUENCE [LARGE SCALE GENOMIC DNA]</scope>
    <source>
        <strain evidence="3">JCM 16114</strain>
    </source>
</reference>
<evidence type="ECO:0000259" key="1">
    <source>
        <dbReference type="Pfam" id="PF04149"/>
    </source>
</evidence>
<feature type="domain" description="DUF397" evidence="1">
    <location>
        <begin position="9"/>
        <end position="61"/>
    </location>
</feature>
<evidence type="ECO:0000313" key="2">
    <source>
        <dbReference type="EMBL" id="GAA2219458.1"/>
    </source>
</evidence>
<proteinExistence type="predicted"/>
<evidence type="ECO:0000313" key="3">
    <source>
        <dbReference type="Proteomes" id="UP001499843"/>
    </source>
</evidence>
<name>A0ABP5Q0F8_9ACTN</name>
<comment type="caution">
    <text evidence="2">The sequence shown here is derived from an EMBL/GenBank/DDBJ whole genome shotgun (WGS) entry which is preliminary data.</text>
</comment>
<dbReference type="Proteomes" id="UP001499843">
    <property type="component" value="Unassembled WGS sequence"/>
</dbReference>
<dbReference type="InterPro" id="IPR007278">
    <property type="entry name" value="DUF397"/>
</dbReference>
<dbReference type="EMBL" id="BAAAQX010000076">
    <property type="protein sequence ID" value="GAA2219458.1"/>
    <property type="molecule type" value="Genomic_DNA"/>
</dbReference>
<gene>
    <name evidence="2" type="ORF">GCM10009850_120760</name>
</gene>
<protein>
    <recommendedName>
        <fullName evidence="1">DUF397 domain-containing protein</fullName>
    </recommendedName>
</protein>
<keyword evidence="3" id="KW-1185">Reference proteome</keyword>
<organism evidence="2 3">
    <name type="scientific">Nonomuraea monospora</name>
    <dbReference type="NCBI Taxonomy" id="568818"/>
    <lineage>
        <taxon>Bacteria</taxon>
        <taxon>Bacillati</taxon>
        <taxon>Actinomycetota</taxon>
        <taxon>Actinomycetes</taxon>
        <taxon>Streptosporangiales</taxon>
        <taxon>Streptosporangiaceae</taxon>
        <taxon>Nonomuraea</taxon>
    </lineage>
</organism>
<accession>A0ABP5Q0F8</accession>
<dbReference type="Pfam" id="PF04149">
    <property type="entry name" value="DUF397"/>
    <property type="match status" value="1"/>
</dbReference>